<dbReference type="PANTHER" id="PTHR37937:SF1">
    <property type="entry name" value="CONJUGATIVE TRANSFER: DNA TRANSPORT"/>
    <property type="match status" value="1"/>
</dbReference>
<evidence type="ECO:0000256" key="1">
    <source>
        <dbReference type="ARBA" id="ARBA00004651"/>
    </source>
</evidence>
<accession>A0A3L9XWK8</accession>
<keyword evidence="9" id="KW-1185">Reference proteome</keyword>
<dbReference type="CDD" id="cd01127">
    <property type="entry name" value="TrwB_TraG_TraD_VirD4"/>
    <property type="match status" value="1"/>
</dbReference>
<dbReference type="EMBL" id="RCNT01000010">
    <property type="protein sequence ID" value="RMA40974.1"/>
    <property type="molecule type" value="Genomic_DNA"/>
</dbReference>
<keyword evidence="5" id="KW-1133">Transmembrane helix</keyword>
<dbReference type="PANTHER" id="PTHR37937">
    <property type="entry name" value="CONJUGATIVE TRANSFER: DNA TRANSPORT"/>
    <property type="match status" value="1"/>
</dbReference>
<comment type="similarity">
    <text evidence="2">Belongs to the VirD4/TraG family.</text>
</comment>
<organism evidence="8 9">
    <name type="scientific">Rhodophyticola porphyridii</name>
    <dbReference type="NCBI Taxonomy" id="1852017"/>
    <lineage>
        <taxon>Bacteria</taxon>
        <taxon>Pseudomonadati</taxon>
        <taxon>Pseudomonadota</taxon>
        <taxon>Alphaproteobacteria</taxon>
        <taxon>Rhodobacterales</taxon>
        <taxon>Roseobacteraceae</taxon>
        <taxon>Rhodophyticola</taxon>
    </lineage>
</organism>
<dbReference type="SUPFAM" id="SSF52540">
    <property type="entry name" value="P-loop containing nucleoside triphosphate hydrolases"/>
    <property type="match status" value="1"/>
</dbReference>
<comment type="caution">
    <text evidence="8">The sequence shown here is derived from an EMBL/GenBank/DDBJ whole genome shotgun (WGS) entry which is preliminary data.</text>
</comment>
<comment type="subcellular location">
    <subcellularLocation>
        <location evidence="1">Cell membrane</location>
        <topology evidence="1">Multi-pass membrane protein</topology>
    </subcellularLocation>
</comment>
<feature type="compositionally biased region" description="Basic and acidic residues" evidence="7">
    <location>
        <begin position="1"/>
        <end position="25"/>
    </location>
</feature>
<dbReference type="InterPro" id="IPR051539">
    <property type="entry name" value="T4SS-coupling_protein"/>
</dbReference>
<proteinExistence type="inferred from homology"/>
<dbReference type="InterPro" id="IPR003688">
    <property type="entry name" value="TraG/VirD4"/>
</dbReference>
<evidence type="ECO:0000256" key="2">
    <source>
        <dbReference type="ARBA" id="ARBA00008806"/>
    </source>
</evidence>
<sequence>MHFDHTKDRFGSARFDGPKDAKRGGLMDGKGNRIGYLKGRPLSLNTDAPLLTVAGAGSGKMRDLLASTILANSTQRMFVLDPRGEIVSVTLLAFASAGVPVWIWNPTAMHGLAQHRVQPLDILRLDSPAFHADCKFIAESLIAVNHSSNGRYFELRAREWLENIMKALVERDGYVSFPSLFRAIGLIETDPNAWADMLEFMLASSIDGVRRTAGEMLAKQQESPREFGGIVGELYASLNFLDDPMLQASLEHADFSFSDMCDPTRPASVFIVVPIEYVSLWGPLLRVMFTVQLLYKSRAPSAPRIAMIADEAGQLGHFEALLRAFTFGRGAGVQAWALFQDIGQIIRNFGQPALQGFMGSAAMRQFFGVRDYNTAKMISEMLGHETLEFDDTLKQEAARRERVNAAMAFMNGDDPFRALNNMRSHRFGEEHRAKQSRPLMTPDEILAMPDDRQILFISGHNLRPIYGEKIPYFTRREFAGKFLPNPFHPPYDCMLVRRAFGNRSVRVITERVPPEFAHLPQYASGTWKYVEGFRPKLRRA</sequence>
<keyword evidence="6" id="KW-0472">Membrane</keyword>
<dbReference type="Gene3D" id="3.40.50.300">
    <property type="entry name" value="P-loop containing nucleotide triphosphate hydrolases"/>
    <property type="match status" value="1"/>
</dbReference>
<evidence type="ECO:0000256" key="5">
    <source>
        <dbReference type="ARBA" id="ARBA00022989"/>
    </source>
</evidence>
<dbReference type="Proteomes" id="UP000281343">
    <property type="component" value="Unassembled WGS sequence"/>
</dbReference>
<name>A0A3L9XWK8_9RHOB</name>
<evidence type="ECO:0000256" key="7">
    <source>
        <dbReference type="SAM" id="MobiDB-lite"/>
    </source>
</evidence>
<gene>
    <name evidence="8" type="ORF">D9R08_17220</name>
</gene>
<keyword evidence="3" id="KW-1003">Cell membrane</keyword>
<dbReference type="Pfam" id="PF02534">
    <property type="entry name" value="T4SS-DNA_transf"/>
    <property type="match status" value="1"/>
</dbReference>
<dbReference type="GO" id="GO:0005886">
    <property type="term" value="C:plasma membrane"/>
    <property type="evidence" value="ECO:0007669"/>
    <property type="project" value="UniProtKB-SubCell"/>
</dbReference>
<feature type="region of interest" description="Disordered" evidence="7">
    <location>
        <begin position="1"/>
        <end position="27"/>
    </location>
</feature>
<evidence type="ECO:0000256" key="6">
    <source>
        <dbReference type="ARBA" id="ARBA00023136"/>
    </source>
</evidence>
<keyword evidence="4" id="KW-0812">Transmembrane</keyword>
<reference evidence="8 9" key="1">
    <citation type="submission" date="2018-10" db="EMBL/GenBank/DDBJ databases">
        <authorList>
            <person name="Jung H.S."/>
            <person name="Jeon C.O."/>
        </authorList>
    </citation>
    <scope>NUCLEOTIDE SEQUENCE [LARGE SCALE GENOMIC DNA]</scope>
    <source>
        <strain evidence="8 9">MA-7-27</strain>
    </source>
</reference>
<evidence type="ECO:0000256" key="4">
    <source>
        <dbReference type="ARBA" id="ARBA00022692"/>
    </source>
</evidence>
<dbReference type="OrthoDB" id="9759295at2"/>
<evidence type="ECO:0000256" key="3">
    <source>
        <dbReference type="ARBA" id="ARBA00022475"/>
    </source>
</evidence>
<dbReference type="InterPro" id="IPR027417">
    <property type="entry name" value="P-loop_NTPase"/>
</dbReference>
<evidence type="ECO:0000313" key="9">
    <source>
        <dbReference type="Proteomes" id="UP000281343"/>
    </source>
</evidence>
<protein>
    <submittedName>
        <fullName evidence="8">Type IV secretory system conjugative DNA transfer family protein</fullName>
    </submittedName>
</protein>
<dbReference type="AlphaFoldDB" id="A0A3L9XWK8"/>
<evidence type="ECO:0000313" key="8">
    <source>
        <dbReference type="EMBL" id="RMA40974.1"/>
    </source>
</evidence>